<dbReference type="EMBL" id="MZMT01000049">
    <property type="protein sequence ID" value="PIO43023.1"/>
    <property type="molecule type" value="Genomic_DNA"/>
</dbReference>
<dbReference type="AlphaFoldDB" id="A0A2N9VU55"/>
<keyword evidence="3" id="KW-1185">Reference proteome</keyword>
<comment type="caution">
    <text evidence="2">The sequence shown here is derived from an EMBL/GenBank/DDBJ whole genome shotgun (WGS) entry which is preliminary data.</text>
</comment>
<gene>
    <name evidence="2" type="ORF">B5P45_21615</name>
</gene>
<feature type="signal peptide" evidence="1">
    <location>
        <begin position="1"/>
        <end position="24"/>
    </location>
</feature>
<sequence>MKKFCFLSAAAFAVAAFLPASVLAGSLIKPVIIQTSHPLLVTIADGMAYPPPPGTVRPEFNQENVQAEADLQLQEKYDAATKNGAKPLTAERANAVGWGFIADSFAAIDSNRNGIASLVEISAYLDSRSAVPIERKASSKVRIIE</sequence>
<name>A0A2N9VU55_9HYPH</name>
<evidence type="ECO:0008006" key="4">
    <source>
        <dbReference type="Google" id="ProtNLM"/>
    </source>
</evidence>
<dbReference type="RefSeq" id="WP_100000426.1">
    <property type="nucleotide sequence ID" value="NZ_CP017940.1"/>
</dbReference>
<evidence type="ECO:0000313" key="2">
    <source>
        <dbReference type="EMBL" id="PIO43023.1"/>
    </source>
</evidence>
<organism evidence="2 3">
    <name type="scientific">Phyllobacterium zundukense</name>
    <dbReference type="NCBI Taxonomy" id="1867719"/>
    <lineage>
        <taxon>Bacteria</taxon>
        <taxon>Pseudomonadati</taxon>
        <taxon>Pseudomonadota</taxon>
        <taxon>Alphaproteobacteria</taxon>
        <taxon>Hyphomicrobiales</taxon>
        <taxon>Phyllobacteriaceae</taxon>
        <taxon>Phyllobacterium</taxon>
    </lineage>
</organism>
<dbReference type="KEGG" id="pht:BLM14_16480"/>
<keyword evidence="1" id="KW-0732">Signal</keyword>
<evidence type="ECO:0000256" key="1">
    <source>
        <dbReference type="SAM" id="SignalP"/>
    </source>
</evidence>
<reference evidence="2 3" key="1">
    <citation type="journal article" date="2017" name="Int J Environ Stud">
        <title>Does the Miocene-Pliocene relict legume Oxytropis triphylla form nitrogen-fixing nodules with a combination of bacterial strains?</title>
        <authorList>
            <person name="Safronova V."/>
            <person name="Belimov A."/>
            <person name="Sazanova A."/>
            <person name="Kuznetsova I."/>
            <person name="Popova J."/>
            <person name="Andronov E."/>
            <person name="Verkhozina A."/>
            <person name="Tikhonovich I."/>
        </authorList>
    </citation>
    <scope>NUCLEOTIDE SEQUENCE [LARGE SCALE GENOMIC DNA]</scope>
    <source>
        <strain evidence="2 3">Tri-38</strain>
    </source>
</reference>
<accession>A0A2N9VU55</accession>
<protein>
    <recommendedName>
        <fullName evidence="4">EF-hand domain-containing protein</fullName>
    </recommendedName>
</protein>
<proteinExistence type="predicted"/>
<dbReference type="Proteomes" id="UP000232163">
    <property type="component" value="Unassembled WGS sequence"/>
</dbReference>
<evidence type="ECO:0000313" key="3">
    <source>
        <dbReference type="Proteomes" id="UP000232163"/>
    </source>
</evidence>
<dbReference type="OrthoDB" id="8117074at2"/>
<feature type="chain" id="PRO_5014750876" description="EF-hand domain-containing protein" evidence="1">
    <location>
        <begin position="25"/>
        <end position="145"/>
    </location>
</feature>